<dbReference type="EMBL" id="JARAKH010000030">
    <property type="protein sequence ID" value="KAK8386924.1"/>
    <property type="molecule type" value="Genomic_DNA"/>
</dbReference>
<dbReference type="GO" id="GO:0005794">
    <property type="term" value="C:Golgi apparatus"/>
    <property type="evidence" value="ECO:0007669"/>
    <property type="project" value="TreeGrafter"/>
</dbReference>
<keyword evidence="1" id="KW-0732">Signal</keyword>
<dbReference type="Pfam" id="PF05050">
    <property type="entry name" value="Methyltransf_21"/>
    <property type="match status" value="1"/>
</dbReference>
<feature type="chain" id="PRO_5043642904" description="Methyltransferase FkbM domain-containing protein" evidence="1">
    <location>
        <begin position="24"/>
        <end position="311"/>
    </location>
</feature>
<dbReference type="GO" id="GO:0016197">
    <property type="term" value="P:endosomal transport"/>
    <property type="evidence" value="ECO:0007669"/>
    <property type="project" value="TreeGrafter"/>
</dbReference>
<dbReference type="GO" id="GO:0006888">
    <property type="term" value="P:endoplasmic reticulum to Golgi vesicle-mediated transport"/>
    <property type="evidence" value="ECO:0007669"/>
    <property type="project" value="TreeGrafter"/>
</dbReference>
<dbReference type="GO" id="GO:0005789">
    <property type="term" value="C:endoplasmic reticulum membrane"/>
    <property type="evidence" value="ECO:0007669"/>
    <property type="project" value="TreeGrafter"/>
</dbReference>
<dbReference type="InterPro" id="IPR029063">
    <property type="entry name" value="SAM-dependent_MTases_sf"/>
</dbReference>
<dbReference type="Gene3D" id="3.40.50.150">
    <property type="entry name" value="Vaccinia Virus protein VP39"/>
    <property type="match status" value="1"/>
</dbReference>
<gene>
    <name evidence="3" type="ORF">O3P69_017968</name>
</gene>
<keyword evidence="4" id="KW-1185">Reference proteome</keyword>
<protein>
    <recommendedName>
        <fullName evidence="2">Methyltransferase FkbM domain-containing protein</fullName>
    </recommendedName>
</protein>
<dbReference type="PANTHER" id="PTHR34009:SF2">
    <property type="entry name" value="PROTEIN STAR"/>
    <property type="match status" value="1"/>
</dbReference>
<feature type="domain" description="Methyltransferase FkbM" evidence="2">
    <location>
        <begin position="101"/>
        <end position="241"/>
    </location>
</feature>
<sequence>MCAAGGMWCLYVLATGLAPSLLCHFECSVTAWLHPPPPESVIFLLHLRQAVLRPPQHHPPYPITAAELNDPPWLELGPWRFVESIIRLLYRRQRRGVFVEAGAGSGVFKSHTAWLEASQDWTGLLVEPRPQAFAQLRRRRKAAAALACVSDVEYHKKDEMWSPLGIEDLPQLYRDTALARTTLTKYVVEEDKPSGTTSPVQCFTLNALVTAALGRKTHAIDLLVLDTAGGEHRILATLERLSISVSPALSLGRMLVVRHHDESDMYFINGTANYLHLEPLPRLLAGSGYLFFADPATKQRLMNLNLTSFMI</sequence>
<dbReference type="GO" id="GO:0005886">
    <property type="term" value="C:plasma membrane"/>
    <property type="evidence" value="ECO:0007669"/>
    <property type="project" value="TreeGrafter"/>
</dbReference>
<dbReference type="InterPro" id="IPR006342">
    <property type="entry name" value="FkbM_mtfrase"/>
</dbReference>
<evidence type="ECO:0000313" key="3">
    <source>
        <dbReference type="EMBL" id="KAK8386924.1"/>
    </source>
</evidence>
<name>A0AAW0TGZ5_SCYPA</name>
<evidence type="ECO:0000259" key="2">
    <source>
        <dbReference type="Pfam" id="PF05050"/>
    </source>
</evidence>
<accession>A0AAW0TGZ5</accession>
<dbReference type="AlphaFoldDB" id="A0AAW0TGZ5"/>
<dbReference type="SUPFAM" id="SSF53335">
    <property type="entry name" value="S-adenosyl-L-methionine-dependent methyltransferases"/>
    <property type="match status" value="1"/>
</dbReference>
<dbReference type="InterPro" id="IPR053202">
    <property type="entry name" value="EGF_Rcpt_Signaling_Reg"/>
</dbReference>
<dbReference type="GO" id="GO:0031902">
    <property type="term" value="C:late endosome membrane"/>
    <property type="evidence" value="ECO:0007669"/>
    <property type="project" value="TreeGrafter"/>
</dbReference>
<comment type="caution">
    <text evidence="3">The sequence shown here is derived from an EMBL/GenBank/DDBJ whole genome shotgun (WGS) entry which is preliminary data.</text>
</comment>
<proteinExistence type="predicted"/>
<evidence type="ECO:0000256" key="1">
    <source>
        <dbReference type="SAM" id="SignalP"/>
    </source>
</evidence>
<evidence type="ECO:0000313" key="4">
    <source>
        <dbReference type="Proteomes" id="UP001487740"/>
    </source>
</evidence>
<dbReference type="Proteomes" id="UP001487740">
    <property type="component" value="Unassembled WGS sequence"/>
</dbReference>
<organism evidence="3 4">
    <name type="scientific">Scylla paramamosain</name>
    <name type="common">Mud crab</name>
    <dbReference type="NCBI Taxonomy" id="85552"/>
    <lineage>
        <taxon>Eukaryota</taxon>
        <taxon>Metazoa</taxon>
        <taxon>Ecdysozoa</taxon>
        <taxon>Arthropoda</taxon>
        <taxon>Crustacea</taxon>
        <taxon>Multicrustacea</taxon>
        <taxon>Malacostraca</taxon>
        <taxon>Eumalacostraca</taxon>
        <taxon>Eucarida</taxon>
        <taxon>Decapoda</taxon>
        <taxon>Pleocyemata</taxon>
        <taxon>Brachyura</taxon>
        <taxon>Eubrachyura</taxon>
        <taxon>Portunoidea</taxon>
        <taxon>Portunidae</taxon>
        <taxon>Portuninae</taxon>
        <taxon>Scylla</taxon>
    </lineage>
</organism>
<reference evidence="3 4" key="1">
    <citation type="submission" date="2023-03" db="EMBL/GenBank/DDBJ databases">
        <title>High-quality genome of Scylla paramamosain provides insights in environmental adaptation.</title>
        <authorList>
            <person name="Zhang L."/>
        </authorList>
    </citation>
    <scope>NUCLEOTIDE SEQUENCE [LARGE SCALE GENOMIC DNA]</scope>
    <source>
        <strain evidence="3">LZ_2023a</strain>
        <tissue evidence="3">Muscle</tissue>
    </source>
</reference>
<feature type="signal peptide" evidence="1">
    <location>
        <begin position="1"/>
        <end position="23"/>
    </location>
</feature>
<dbReference type="PANTHER" id="PTHR34009">
    <property type="entry name" value="PROTEIN STAR"/>
    <property type="match status" value="1"/>
</dbReference>